<evidence type="ECO:0000313" key="1">
    <source>
        <dbReference type="EMBL" id="KAK7239822.1"/>
    </source>
</evidence>
<evidence type="ECO:0000313" key="2">
    <source>
        <dbReference type="Proteomes" id="UP001363151"/>
    </source>
</evidence>
<keyword evidence="1" id="KW-0472">Membrane</keyword>
<dbReference type="Gene3D" id="1.50.40.10">
    <property type="entry name" value="Mitochondrial carrier domain"/>
    <property type="match status" value="1"/>
</dbReference>
<dbReference type="InterPro" id="IPR050391">
    <property type="entry name" value="Mito_Metabolite_Transporter"/>
</dbReference>
<dbReference type="EMBL" id="JBBJCI010000222">
    <property type="protein sequence ID" value="KAK7239822.1"/>
    <property type="molecule type" value="Genomic_DNA"/>
</dbReference>
<dbReference type="InterPro" id="IPR018108">
    <property type="entry name" value="MCP_transmembrane"/>
</dbReference>
<dbReference type="KEGG" id="aaf:AURANDRAFT_26521"/>
<name>A0ABR1FVT5_AURAN</name>
<dbReference type="Proteomes" id="UP001363151">
    <property type="component" value="Unassembled WGS sequence"/>
</dbReference>
<gene>
    <name evidence="1" type="ORF">SO694_00029337</name>
</gene>
<proteinExistence type="predicted"/>
<dbReference type="Pfam" id="PF00153">
    <property type="entry name" value="Mito_carr"/>
    <property type="match status" value="3"/>
</dbReference>
<organism evidence="1 2">
    <name type="scientific">Aureococcus anophagefferens</name>
    <name type="common">Harmful bloom alga</name>
    <dbReference type="NCBI Taxonomy" id="44056"/>
    <lineage>
        <taxon>Eukaryota</taxon>
        <taxon>Sar</taxon>
        <taxon>Stramenopiles</taxon>
        <taxon>Ochrophyta</taxon>
        <taxon>Pelagophyceae</taxon>
        <taxon>Pelagomonadales</taxon>
        <taxon>Pelagomonadaceae</taxon>
        <taxon>Aureococcus</taxon>
    </lineage>
</organism>
<sequence>MAAAAPRKPTSTDDVPLNVKFATAGLGGIMGWMCVHPFNTAAVRMNLASTQPNYQPTGFVAFFLKTGKERGYASFYDGIGAGVIRQIFYATSRFGLFETFRDAIAARREIGVAERLAAGLASGACAAVISCPAEVSLVRLSNDATLPEAERRNYKSPLDAAARIAREEGVGAFWRGCSPFVQRAMLVGVTQVGTLDQAKAFYDDSFGIPKGTYGNVFAASMTSGLLYSLITMPFESAKNRMAFQKPDANGVLPFRSTAQTILSVANAQGPLALWNGFPPYYLRCGGHTVTMFIFVEMLRSAYQSSK</sequence>
<keyword evidence="2" id="KW-1185">Reference proteome</keyword>
<protein>
    <submittedName>
        <fullName evidence="1">Thiosulfate transmembrane transporter</fullName>
    </submittedName>
</protein>
<reference evidence="1 2" key="1">
    <citation type="submission" date="2024-03" db="EMBL/GenBank/DDBJ databases">
        <title>Aureococcus anophagefferens CCMP1851 and Kratosvirus quantuckense: Draft genome of a second virus-susceptible host strain in the model system.</title>
        <authorList>
            <person name="Chase E."/>
            <person name="Truchon A.R."/>
            <person name="Schepens W."/>
            <person name="Wilhelm S.W."/>
        </authorList>
    </citation>
    <scope>NUCLEOTIDE SEQUENCE [LARGE SCALE GENOMIC DNA]</scope>
    <source>
        <strain evidence="1 2">CCMP1851</strain>
    </source>
</reference>
<dbReference type="InterPro" id="IPR023395">
    <property type="entry name" value="MCP_dom_sf"/>
</dbReference>
<dbReference type="PANTHER" id="PTHR45618">
    <property type="entry name" value="MITOCHONDRIAL DICARBOXYLATE CARRIER-RELATED"/>
    <property type="match status" value="1"/>
</dbReference>
<comment type="caution">
    <text evidence="1">The sequence shown here is derived from an EMBL/GenBank/DDBJ whole genome shotgun (WGS) entry which is preliminary data.</text>
</comment>
<accession>A0ABR1FVT5</accession>
<dbReference type="GO" id="GO:0016020">
    <property type="term" value="C:membrane"/>
    <property type="evidence" value="ECO:0007669"/>
    <property type="project" value="UniProtKB-SubCell"/>
</dbReference>
<dbReference type="SUPFAM" id="SSF103506">
    <property type="entry name" value="Mitochondrial carrier"/>
    <property type="match status" value="1"/>
</dbReference>
<keyword evidence="1" id="KW-0812">Transmembrane</keyword>
<dbReference type="PROSITE" id="PS50920">
    <property type="entry name" value="SOLCAR"/>
    <property type="match status" value="3"/>
</dbReference>